<dbReference type="CDD" id="cd12063">
    <property type="entry name" value="SH3_Caskin2"/>
    <property type="match status" value="1"/>
</dbReference>
<gene>
    <name evidence="7" type="ORF">DNTS_015254</name>
</gene>
<keyword evidence="2" id="KW-0677">Repeat</keyword>
<dbReference type="Pfam" id="PF07653">
    <property type="entry name" value="SH3_2"/>
    <property type="match status" value="1"/>
</dbReference>
<evidence type="ECO:0000313" key="8">
    <source>
        <dbReference type="Proteomes" id="UP000316079"/>
    </source>
</evidence>
<dbReference type="InterPro" id="IPR033635">
    <property type="entry name" value="ANKS1/Caskin"/>
</dbReference>
<dbReference type="FunFam" id="2.30.30.40:FF:000062">
    <property type="entry name" value="caskin-2 isoform X1"/>
    <property type="match status" value="1"/>
</dbReference>
<feature type="non-terminal residue" evidence="7">
    <location>
        <position position="306"/>
    </location>
</feature>
<comment type="caution">
    <text evidence="7">The sequence shown here is derived from an EMBL/GenBank/DDBJ whole genome shotgun (WGS) entry which is preliminary data.</text>
</comment>
<dbReference type="InterPro" id="IPR013761">
    <property type="entry name" value="SAM/pointed_sf"/>
</dbReference>
<evidence type="ECO:0000256" key="2">
    <source>
        <dbReference type="ARBA" id="ARBA00022737"/>
    </source>
</evidence>
<dbReference type="EMBL" id="SRMA01027294">
    <property type="protein sequence ID" value="TRY56129.1"/>
    <property type="molecule type" value="Genomic_DNA"/>
</dbReference>
<evidence type="ECO:0000259" key="6">
    <source>
        <dbReference type="PROSITE" id="PS50002"/>
    </source>
</evidence>
<protein>
    <recommendedName>
        <fullName evidence="6">SH3 domain-containing protein</fullName>
    </recommendedName>
</protein>
<reference evidence="7 8" key="1">
    <citation type="journal article" date="2019" name="Sci. Data">
        <title>Hybrid genome assembly and annotation of Danionella translucida.</title>
        <authorList>
            <person name="Kadobianskyi M."/>
            <person name="Schulze L."/>
            <person name="Schuelke M."/>
            <person name="Judkewitz B."/>
        </authorList>
    </citation>
    <scope>NUCLEOTIDE SEQUENCE [LARGE SCALE GENOMIC DNA]</scope>
    <source>
        <strain evidence="7 8">Bolton</strain>
    </source>
</reference>
<dbReference type="InterPro" id="IPR035499">
    <property type="entry name" value="Caskin2_SH3"/>
</dbReference>
<keyword evidence="8" id="KW-1185">Reference proteome</keyword>
<accession>A0A553MSI3</accession>
<sequence length="306" mass="33384">AGIDVNIRNTYNQTALDIVNQFTASHASKDIKQLLREATGVLQVRALKDFWNLHDPTVLTIRAGDLITVMEQHMDGRWKGHIHDTQRGTDRIGYFPPSIVEVISRRSGGTLLRHASLPSNRQQLFSRPALSASLSLSGAGGLQTDDSFSMYTPNPHLLLHHANGLSCNQAGDRNSIGSTDSVGSTRSAGSGQSTESNITPSGPHQNPHTSIPDTSKVTPPTVDLQQPDQNKHSDASTGAPRRPVVPTQRAGEQGFSQQFVRPQQLLEGKDGEAIFQWLSEFQLEQYTANFLSAGYDVPTISRMTPE</sequence>
<evidence type="ECO:0000256" key="3">
    <source>
        <dbReference type="ARBA" id="ARBA00023043"/>
    </source>
</evidence>
<dbReference type="STRING" id="623744.A0A553MSI3"/>
<evidence type="ECO:0000256" key="5">
    <source>
        <dbReference type="SAM" id="MobiDB-lite"/>
    </source>
</evidence>
<dbReference type="Gene3D" id="1.10.150.50">
    <property type="entry name" value="Transcription Factor, Ets-1"/>
    <property type="match status" value="1"/>
</dbReference>
<keyword evidence="1 4" id="KW-0728">SH3 domain</keyword>
<dbReference type="SUPFAM" id="SSF50044">
    <property type="entry name" value="SH3-domain"/>
    <property type="match status" value="1"/>
</dbReference>
<evidence type="ECO:0000313" key="7">
    <source>
        <dbReference type="EMBL" id="TRY56129.1"/>
    </source>
</evidence>
<dbReference type="Proteomes" id="UP000316079">
    <property type="component" value="Unassembled WGS sequence"/>
</dbReference>
<dbReference type="Pfam" id="PF16600">
    <property type="entry name" value="Caskin1-CID"/>
    <property type="match status" value="1"/>
</dbReference>
<feature type="non-terminal residue" evidence="7">
    <location>
        <position position="1"/>
    </location>
</feature>
<evidence type="ECO:0000256" key="1">
    <source>
        <dbReference type="ARBA" id="ARBA00022443"/>
    </source>
</evidence>
<dbReference type="SMART" id="SM00326">
    <property type="entry name" value="SH3"/>
    <property type="match status" value="1"/>
</dbReference>
<dbReference type="InterPro" id="IPR032232">
    <property type="entry name" value="Caskin1-CID"/>
</dbReference>
<dbReference type="PROSITE" id="PS50002">
    <property type="entry name" value="SH3"/>
    <property type="match status" value="1"/>
</dbReference>
<dbReference type="InterPro" id="IPR036028">
    <property type="entry name" value="SH3-like_dom_sf"/>
</dbReference>
<dbReference type="PANTHER" id="PTHR24174">
    <property type="entry name" value="ANKYRIN REPEAT AND STERILE ALPHA MOTIF DOMAIN-CONTAINING PROTEIN 1"/>
    <property type="match status" value="1"/>
</dbReference>
<proteinExistence type="predicted"/>
<feature type="compositionally biased region" description="Polar residues" evidence="5">
    <location>
        <begin position="170"/>
        <end position="228"/>
    </location>
</feature>
<name>A0A553MSI3_9TELE</name>
<dbReference type="InterPro" id="IPR001452">
    <property type="entry name" value="SH3_domain"/>
</dbReference>
<dbReference type="Gene3D" id="2.30.30.40">
    <property type="entry name" value="SH3 Domains"/>
    <property type="match status" value="1"/>
</dbReference>
<evidence type="ECO:0000256" key="4">
    <source>
        <dbReference type="PROSITE-ProRule" id="PRU00192"/>
    </source>
</evidence>
<dbReference type="PANTHER" id="PTHR24174:SF18">
    <property type="entry name" value="CASKIN-2"/>
    <property type="match status" value="1"/>
</dbReference>
<feature type="domain" description="SH3" evidence="6">
    <location>
        <begin position="39"/>
        <end position="105"/>
    </location>
</feature>
<feature type="region of interest" description="Disordered" evidence="5">
    <location>
        <begin position="170"/>
        <end position="257"/>
    </location>
</feature>
<dbReference type="AlphaFoldDB" id="A0A553MSI3"/>
<keyword evidence="3" id="KW-0040">ANK repeat</keyword>
<organism evidence="7 8">
    <name type="scientific">Danionella cerebrum</name>
    <dbReference type="NCBI Taxonomy" id="2873325"/>
    <lineage>
        <taxon>Eukaryota</taxon>
        <taxon>Metazoa</taxon>
        <taxon>Chordata</taxon>
        <taxon>Craniata</taxon>
        <taxon>Vertebrata</taxon>
        <taxon>Euteleostomi</taxon>
        <taxon>Actinopterygii</taxon>
        <taxon>Neopterygii</taxon>
        <taxon>Teleostei</taxon>
        <taxon>Ostariophysi</taxon>
        <taxon>Cypriniformes</taxon>
        <taxon>Danionidae</taxon>
        <taxon>Danioninae</taxon>
        <taxon>Danionella</taxon>
    </lineage>
</organism>
<dbReference type="OrthoDB" id="6156898at2759"/>
<dbReference type="SUPFAM" id="SSF47769">
    <property type="entry name" value="SAM/Pointed domain"/>
    <property type="match status" value="1"/>
</dbReference>